<evidence type="ECO:0000313" key="20">
    <source>
        <dbReference type="EMBL" id="SFI76208.1"/>
    </source>
</evidence>
<dbReference type="CDD" id="cd09898">
    <property type="entry name" value="H3TH_53EXO"/>
    <property type="match status" value="1"/>
</dbReference>
<keyword evidence="21" id="KW-1185">Reference proteome</keyword>
<dbReference type="SUPFAM" id="SSF56672">
    <property type="entry name" value="DNA/RNA polymerases"/>
    <property type="match status" value="1"/>
</dbReference>
<feature type="domain" description="DNA-directed DNA polymerase family A palm" evidence="19">
    <location>
        <begin position="746"/>
        <end position="952"/>
    </location>
</feature>
<dbReference type="InterPro" id="IPR020046">
    <property type="entry name" value="5-3_exonucl_a-hlix_arch_N"/>
</dbReference>
<evidence type="ECO:0000256" key="11">
    <source>
        <dbReference type="ARBA" id="ARBA00022932"/>
    </source>
</evidence>
<dbReference type="FunFam" id="1.20.1060.10:FF:000001">
    <property type="entry name" value="DNA polymerase I"/>
    <property type="match status" value="1"/>
</dbReference>
<dbReference type="InterPro" id="IPR029060">
    <property type="entry name" value="PIN-like_dom_sf"/>
</dbReference>
<dbReference type="PROSITE" id="PS00447">
    <property type="entry name" value="DNA_POLYMERASE_A"/>
    <property type="match status" value="1"/>
</dbReference>
<dbReference type="InterPro" id="IPR043502">
    <property type="entry name" value="DNA/RNA_pol_sf"/>
</dbReference>
<keyword evidence="11 16" id="KW-0239">DNA-directed DNA polymerase</keyword>
<evidence type="ECO:0000256" key="10">
    <source>
        <dbReference type="ARBA" id="ARBA00022839"/>
    </source>
</evidence>
<dbReference type="FunFam" id="1.10.150.20:FF:000003">
    <property type="entry name" value="DNA polymerase I"/>
    <property type="match status" value="1"/>
</dbReference>
<dbReference type="Gene3D" id="3.40.50.1010">
    <property type="entry name" value="5'-nuclease"/>
    <property type="match status" value="1"/>
</dbReference>
<evidence type="ECO:0000256" key="13">
    <source>
        <dbReference type="ARBA" id="ARBA00023204"/>
    </source>
</evidence>
<evidence type="ECO:0000259" key="17">
    <source>
        <dbReference type="SMART" id="SM00474"/>
    </source>
</evidence>
<evidence type="ECO:0000313" key="21">
    <source>
        <dbReference type="Proteomes" id="UP000182737"/>
    </source>
</evidence>
<comment type="function">
    <text evidence="16">In addition to polymerase activity, this DNA polymerase exhibits 3'-5' and 5'-3' exonuclease activity.</text>
</comment>
<evidence type="ECO:0000256" key="7">
    <source>
        <dbReference type="ARBA" id="ARBA00022722"/>
    </source>
</evidence>
<dbReference type="CDD" id="cd08637">
    <property type="entry name" value="DNA_pol_A_pol_I_C"/>
    <property type="match status" value="1"/>
</dbReference>
<protein>
    <recommendedName>
        <fullName evidence="3 15">DNA polymerase I</fullName>
        <ecNumber evidence="2 15">2.7.7.7</ecNumber>
    </recommendedName>
</protein>
<dbReference type="Pfam" id="PF02739">
    <property type="entry name" value="5_3_exonuc_N"/>
    <property type="match status" value="1"/>
</dbReference>
<dbReference type="InterPro" id="IPR036279">
    <property type="entry name" value="5-3_exonuclease_C_sf"/>
</dbReference>
<keyword evidence="9 16" id="KW-0378">Hydrolase</keyword>
<evidence type="ECO:0000256" key="12">
    <source>
        <dbReference type="ARBA" id="ARBA00023125"/>
    </source>
</evidence>
<dbReference type="InterPro" id="IPR002298">
    <property type="entry name" value="DNA_polymerase_A"/>
</dbReference>
<evidence type="ECO:0000256" key="5">
    <source>
        <dbReference type="ARBA" id="ARBA00022695"/>
    </source>
</evidence>
<proteinExistence type="inferred from homology"/>
<dbReference type="SMART" id="SM00474">
    <property type="entry name" value="35EXOc"/>
    <property type="match status" value="1"/>
</dbReference>
<dbReference type="InterPro" id="IPR036397">
    <property type="entry name" value="RNaseH_sf"/>
</dbReference>
<dbReference type="Gene3D" id="3.30.420.10">
    <property type="entry name" value="Ribonuclease H-like superfamily/Ribonuclease H"/>
    <property type="match status" value="1"/>
</dbReference>
<evidence type="ECO:0000256" key="2">
    <source>
        <dbReference type="ARBA" id="ARBA00012417"/>
    </source>
</evidence>
<dbReference type="GO" id="GO:0003887">
    <property type="term" value="F:DNA-directed DNA polymerase activity"/>
    <property type="evidence" value="ECO:0007669"/>
    <property type="project" value="UniProtKB-UniRule"/>
</dbReference>
<dbReference type="EMBL" id="FORI01000005">
    <property type="protein sequence ID" value="SFI76208.1"/>
    <property type="molecule type" value="Genomic_DNA"/>
</dbReference>
<dbReference type="GO" id="GO:0003677">
    <property type="term" value="F:DNA binding"/>
    <property type="evidence" value="ECO:0007669"/>
    <property type="project" value="UniProtKB-UniRule"/>
</dbReference>
<comment type="similarity">
    <text evidence="1 16">Belongs to the DNA polymerase type-A family.</text>
</comment>
<dbReference type="PANTHER" id="PTHR10133:SF27">
    <property type="entry name" value="DNA POLYMERASE NU"/>
    <property type="match status" value="1"/>
</dbReference>
<dbReference type="InterPro" id="IPR012337">
    <property type="entry name" value="RNaseH-like_sf"/>
</dbReference>
<evidence type="ECO:0000259" key="18">
    <source>
        <dbReference type="SMART" id="SM00475"/>
    </source>
</evidence>
<dbReference type="Gene3D" id="1.10.150.20">
    <property type="entry name" value="5' to 3' exonuclease, C-terminal subdomain"/>
    <property type="match status" value="2"/>
</dbReference>
<evidence type="ECO:0000256" key="8">
    <source>
        <dbReference type="ARBA" id="ARBA00022763"/>
    </source>
</evidence>
<dbReference type="GO" id="GO:0008408">
    <property type="term" value="F:3'-5' exonuclease activity"/>
    <property type="evidence" value="ECO:0007669"/>
    <property type="project" value="UniProtKB-UniRule"/>
</dbReference>
<dbReference type="Pfam" id="PF00476">
    <property type="entry name" value="DNA_pol_A"/>
    <property type="match status" value="1"/>
</dbReference>
<dbReference type="Proteomes" id="UP000182737">
    <property type="component" value="Unassembled WGS sequence"/>
</dbReference>
<evidence type="ECO:0000259" key="19">
    <source>
        <dbReference type="SMART" id="SM00482"/>
    </source>
</evidence>
<feature type="domain" description="3'-5' exonuclease" evidence="17">
    <location>
        <begin position="362"/>
        <end position="564"/>
    </location>
</feature>
<dbReference type="NCBIfam" id="TIGR00593">
    <property type="entry name" value="pola"/>
    <property type="match status" value="1"/>
</dbReference>
<sequence length="990" mass="109563">MSTNEFNEKTVYILDSYGLIFRSYFAFINRPLTNPRGENVSALFGFFRNFHFILEHYKPGYIVAAMDSKTKTFRHEMYDQYKATRPKTPEDLHAQIPWICDTLKALGIPVLQCDGYEADDIIATVARKCRETGRTCRILSGDKDLMQLVDETTQIMKPESGANTWKVTGIEGVEAEWGVKPPQLLDLLSLYGDTADNIPGVHGVGVKTASKLLGDYGDLDGIYAHIDEIKGAMQKKLADGKKDAYFSRDLVRLCDTVPCPDIDAAINSDKYTFNYHAAADLLMSFGVPAVAKSYAALGVENGQKMEGEVFPRSNGEAVKKQAAAAGCFRLDHQNAHNQAMPDCPSSESSIIHSITQNDTSSYKAITTLADLTKFIDSALKSKSVAYDSETDGLDTITANILGFSLCYEEGKAVYIPIARDDGDLFSETVGVSLKDALTQLLRLFDADLTIAMHNAKFDLKVLATNIRKAGFKDADTIINKILKAKLHDTMIYAWLQNPERLGKNGYSLEFLGETVLGLKGIEFSEIVSKGQTFADVPLEKAAPYAAEDADFTLKLYKKQENTVIEPVEMTAANGSFDKLNHRNHLTNLFSLEMSILPVLTRMELTGIHLDTATLHAYNKELTEGIAAAEQAIYKEVGHEFNIASPKQLQTVLFEERGLKAGKKTKTGYSTDTSVLEELAFEDPVPRMILDYREMAKLKSTYVETLPKLTDNQGRIHTDFVQTGTATGRLSCREPNLQNIPVRNEAGRRIRSAFTAPDGKVLISADYAQIELVVLAHLSNDANMCKSFIEGTDVHKSTAALIYGVTPDEVTPDMRRTAKTINFGVIYGMSAFRLARDLGISRTQASQFIENYFAQYSSVDSFIKETIQKAEQTGYVETIFGRRRPILAINSRNKVEKSAAERIAVNTPVQGSAADIVKKAMLNVSAALEESGSPAKLLLQVHDELIFECPDDQTTIDATIALIKDKMENAVKLNVPLRVSIEYGKNWGEFH</sequence>
<keyword evidence="13 16" id="KW-0234">DNA repair</keyword>
<dbReference type="InterPro" id="IPR002562">
    <property type="entry name" value="3'-5'_exonuclease_dom"/>
</dbReference>
<dbReference type="GO" id="GO:0008409">
    <property type="term" value="F:5'-3' exonuclease activity"/>
    <property type="evidence" value="ECO:0007669"/>
    <property type="project" value="UniProtKB-UniRule"/>
</dbReference>
<dbReference type="EC" id="2.7.7.7" evidence="2 15"/>
<keyword evidence="8 16" id="KW-0227">DNA damage</keyword>
<reference evidence="21" key="1">
    <citation type="submission" date="2016-10" db="EMBL/GenBank/DDBJ databases">
        <authorList>
            <person name="Varghese N."/>
            <person name="Submissions S."/>
        </authorList>
    </citation>
    <scope>NUCLEOTIDE SEQUENCE [LARGE SCALE GENOMIC DNA]</scope>
    <source>
        <strain evidence="21">XBD1002</strain>
    </source>
</reference>
<keyword evidence="6 16" id="KW-0235">DNA replication</keyword>
<dbReference type="OrthoDB" id="9806424at2"/>
<dbReference type="PANTHER" id="PTHR10133">
    <property type="entry name" value="DNA POLYMERASE I"/>
    <property type="match status" value="1"/>
</dbReference>
<comment type="catalytic activity">
    <reaction evidence="14 16">
        <text>DNA(n) + a 2'-deoxyribonucleoside 5'-triphosphate = DNA(n+1) + diphosphate</text>
        <dbReference type="Rhea" id="RHEA:22508"/>
        <dbReference type="Rhea" id="RHEA-COMP:17339"/>
        <dbReference type="Rhea" id="RHEA-COMP:17340"/>
        <dbReference type="ChEBI" id="CHEBI:33019"/>
        <dbReference type="ChEBI" id="CHEBI:61560"/>
        <dbReference type="ChEBI" id="CHEBI:173112"/>
        <dbReference type="EC" id="2.7.7.7"/>
    </reaction>
</comment>
<dbReference type="SUPFAM" id="SSF47807">
    <property type="entry name" value="5' to 3' exonuclease, C-terminal subdomain"/>
    <property type="match status" value="1"/>
</dbReference>
<feature type="domain" description="5'-3' exonuclease" evidence="18">
    <location>
        <begin position="8"/>
        <end position="272"/>
    </location>
</feature>
<dbReference type="InterPro" id="IPR019760">
    <property type="entry name" value="DNA-dir_DNA_pol_A_CS"/>
</dbReference>
<accession>A0A1I3KV19</accession>
<dbReference type="InterPro" id="IPR001098">
    <property type="entry name" value="DNA-dir_DNA_pol_A_palm_dom"/>
</dbReference>
<evidence type="ECO:0000256" key="1">
    <source>
        <dbReference type="ARBA" id="ARBA00007705"/>
    </source>
</evidence>
<evidence type="ECO:0000256" key="9">
    <source>
        <dbReference type="ARBA" id="ARBA00022801"/>
    </source>
</evidence>
<organism evidence="20 21">
    <name type="scientific">Treponema bryantii</name>
    <dbReference type="NCBI Taxonomy" id="163"/>
    <lineage>
        <taxon>Bacteria</taxon>
        <taxon>Pseudomonadati</taxon>
        <taxon>Spirochaetota</taxon>
        <taxon>Spirochaetia</taxon>
        <taxon>Spirochaetales</taxon>
        <taxon>Treponemataceae</taxon>
        <taxon>Treponema</taxon>
    </lineage>
</organism>
<keyword evidence="10 16" id="KW-0269">Exonuclease</keyword>
<dbReference type="AlphaFoldDB" id="A0A1I3KV19"/>
<dbReference type="FunFam" id="1.10.150.20:FF:000002">
    <property type="entry name" value="DNA polymerase I"/>
    <property type="match status" value="1"/>
</dbReference>
<evidence type="ECO:0000256" key="16">
    <source>
        <dbReference type="RuleBase" id="RU004460"/>
    </source>
</evidence>
<keyword evidence="5 16" id="KW-0548">Nucleotidyltransferase</keyword>
<dbReference type="PRINTS" id="PR00868">
    <property type="entry name" value="DNAPOLI"/>
</dbReference>
<dbReference type="SUPFAM" id="SSF53098">
    <property type="entry name" value="Ribonuclease H-like"/>
    <property type="match status" value="1"/>
</dbReference>
<dbReference type="Pfam" id="PF01367">
    <property type="entry name" value="5_3_exonuc"/>
    <property type="match status" value="1"/>
</dbReference>
<evidence type="ECO:0000256" key="4">
    <source>
        <dbReference type="ARBA" id="ARBA00022679"/>
    </source>
</evidence>
<dbReference type="RefSeq" id="WP_074931500.1">
    <property type="nucleotide sequence ID" value="NZ_FORI01000005.1"/>
</dbReference>
<keyword evidence="7" id="KW-0540">Nuclease</keyword>
<dbReference type="CDD" id="cd06139">
    <property type="entry name" value="DNA_polA_I_Ecoli_like_exo"/>
    <property type="match status" value="1"/>
</dbReference>
<dbReference type="SMART" id="SM00475">
    <property type="entry name" value="53EXOc"/>
    <property type="match status" value="1"/>
</dbReference>
<dbReference type="GO" id="GO:0006261">
    <property type="term" value="P:DNA-templated DNA replication"/>
    <property type="evidence" value="ECO:0007669"/>
    <property type="project" value="UniProtKB-UniRule"/>
</dbReference>
<dbReference type="SMART" id="SM00482">
    <property type="entry name" value="POLAc"/>
    <property type="match status" value="1"/>
</dbReference>
<dbReference type="SMART" id="SM00279">
    <property type="entry name" value="HhH2"/>
    <property type="match status" value="1"/>
</dbReference>
<evidence type="ECO:0000256" key="15">
    <source>
        <dbReference type="NCBIfam" id="TIGR00593"/>
    </source>
</evidence>
<dbReference type="SUPFAM" id="SSF88723">
    <property type="entry name" value="PIN domain-like"/>
    <property type="match status" value="1"/>
</dbReference>
<dbReference type="InterPro" id="IPR020045">
    <property type="entry name" value="DNA_polI_H3TH"/>
</dbReference>
<keyword evidence="12 16" id="KW-0238">DNA-binding</keyword>
<dbReference type="Gene3D" id="1.20.1060.10">
    <property type="entry name" value="Taq DNA Polymerase, Chain T, domain 4"/>
    <property type="match status" value="1"/>
</dbReference>
<dbReference type="Gene3D" id="3.30.70.370">
    <property type="match status" value="1"/>
</dbReference>
<dbReference type="InterPro" id="IPR008918">
    <property type="entry name" value="HhH2"/>
</dbReference>
<dbReference type="Pfam" id="PF01612">
    <property type="entry name" value="DNA_pol_A_exo1"/>
    <property type="match status" value="1"/>
</dbReference>
<keyword evidence="4 16" id="KW-0808">Transferase</keyword>
<gene>
    <name evidence="16" type="primary">polA</name>
    <name evidence="20" type="ORF">SAMN04487775_105180</name>
</gene>
<dbReference type="CDD" id="cd09859">
    <property type="entry name" value="PIN_53EXO"/>
    <property type="match status" value="1"/>
</dbReference>
<dbReference type="InterPro" id="IPR002421">
    <property type="entry name" value="5-3_exonuclease"/>
</dbReference>
<evidence type="ECO:0000256" key="6">
    <source>
        <dbReference type="ARBA" id="ARBA00022705"/>
    </source>
</evidence>
<dbReference type="NCBIfam" id="NF004397">
    <property type="entry name" value="PRK05755.1"/>
    <property type="match status" value="1"/>
</dbReference>
<evidence type="ECO:0000256" key="3">
    <source>
        <dbReference type="ARBA" id="ARBA00020311"/>
    </source>
</evidence>
<evidence type="ECO:0000256" key="14">
    <source>
        <dbReference type="ARBA" id="ARBA00049244"/>
    </source>
</evidence>
<name>A0A1I3KV19_9SPIR</name>
<dbReference type="GO" id="GO:0006302">
    <property type="term" value="P:double-strand break repair"/>
    <property type="evidence" value="ECO:0007669"/>
    <property type="project" value="TreeGrafter"/>
</dbReference>
<dbReference type="InterPro" id="IPR018320">
    <property type="entry name" value="DNA_polymerase_1"/>
</dbReference>